<dbReference type="PANTHER" id="PTHR43027:SF1">
    <property type="entry name" value="DOXORUBICIN RESISTANCE ABC TRANSPORTER PERMEASE PROTEIN DRRC-RELATED"/>
    <property type="match status" value="1"/>
</dbReference>
<evidence type="ECO:0000313" key="7">
    <source>
        <dbReference type="EMBL" id="MBC5581056.1"/>
    </source>
</evidence>
<protein>
    <submittedName>
        <fullName evidence="7">ABC transporter permease</fullName>
    </submittedName>
</protein>
<feature type="transmembrane region" description="Helical" evidence="5">
    <location>
        <begin position="128"/>
        <end position="153"/>
    </location>
</feature>
<keyword evidence="8" id="KW-1185">Reference proteome</keyword>
<keyword evidence="3 5" id="KW-1133">Transmembrane helix</keyword>
<dbReference type="GO" id="GO:0140359">
    <property type="term" value="F:ABC-type transporter activity"/>
    <property type="evidence" value="ECO:0007669"/>
    <property type="project" value="InterPro"/>
</dbReference>
<keyword evidence="2 5" id="KW-0812">Transmembrane</keyword>
<evidence type="ECO:0000259" key="6">
    <source>
        <dbReference type="Pfam" id="PF01061"/>
    </source>
</evidence>
<evidence type="ECO:0000256" key="5">
    <source>
        <dbReference type="SAM" id="Phobius"/>
    </source>
</evidence>
<dbReference type="PIRSF" id="PIRSF006648">
    <property type="entry name" value="DrrB"/>
    <property type="match status" value="1"/>
</dbReference>
<evidence type="ECO:0000256" key="3">
    <source>
        <dbReference type="ARBA" id="ARBA00022989"/>
    </source>
</evidence>
<feature type="transmembrane region" description="Helical" evidence="5">
    <location>
        <begin position="217"/>
        <end position="237"/>
    </location>
</feature>
<evidence type="ECO:0000256" key="1">
    <source>
        <dbReference type="ARBA" id="ARBA00004141"/>
    </source>
</evidence>
<dbReference type="AlphaFoldDB" id="A0A923I688"/>
<evidence type="ECO:0000256" key="2">
    <source>
        <dbReference type="ARBA" id="ARBA00022692"/>
    </source>
</evidence>
<dbReference type="InterPro" id="IPR013525">
    <property type="entry name" value="ABC2_TM"/>
</dbReference>
<gene>
    <name evidence="7" type="ORF">H8S23_06020</name>
</gene>
<proteinExistence type="predicted"/>
<comment type="caution">
    <text evidence="7">The sequence shown here is derived from an EMBL/GenBank/DDBJ whole genome shotgun (WGS) entry which is preliminary data.</text>
</comment>
<dbReference type="Pfam" id="PF01061">
    <property type="entry name" value="ABC2_membrane"/>
    <property type="match status" value="1"/>
</dbReference>
<feature type="domain" description="ABC-2 type transporter transmembrane" evidence="6">
    <location>
        <begin position="5"/>
        <end position="205"/>
    </location>
</feature>
<dbReference type="RefSeq" id="WP_186887429.1">
    <property type="nucleotide sequence ID" value="NZ_JACONZ010000002.1"/>
</dbReference>
<feature type="transmembrane region" description="Helical" evidence="5">
    <location>
        <begin position="52"/>
        <end position="73"/>
    </location>
</feature>
<evidence type="ECO:0000313" key="8">
    <source>
        <dbReference type="Proteomes" id="UP000659630"/>
    </source>
</evidence>
<dbReference type="Proteomes" id="UP000659630">
    <property type="component" value="Unassembled WGS sequence"/>
</dbReference>
<dbReference type="PANTHER" id="PTHR43027">
    <property type="entry name" value="DOXORUBICIN RESISTANCE ABC TRANSPORTER PERMEASE PROTEIN DRRC-RELATED"/>
    <property type="match status" value="1"/>
</dbReference>
<dbReference type="GO" id="GO:0043190">
    <property type="term" value="C:ATP-binding cassette (ABC) transporter complex"/>
    <property type="evidence" value="ECO:0007669"/>
    <property type="project" value="InterPro"/>
</dbReference>
<dbReference type="EMBL" id="JACONZ010000002">
    <property type="protein sequence ID" value="MBC5581056.1"/>
    <property type="molecule type" value="Genomic_DNA"/>
</dbReference>
<sequence>MRMLTFSSRTAKEILRDPLTAAFGAGFPLVLLLLLSAIQANIPVDLFEISRLAPGIAVFGLSFMTLFSATLISRDRTSALLERLYTTPLTAADYIGGYLLPMLPLALAQSAVCYTAALFLGLKMRVEILWAVLWVLPVSLFFISLGLLCGTLFSDKQVGGICGALLTNVAAWLSGTWFDLELVGGGFKRVAYALPFVHAVELERAALAGRAADILPHLAWVLGYGVLTAVAAAAVFTHKMRRS</sequence>
<organism evidence="7 8">
    <name type="scientific">Anaerofilum hominis</name>
    <dbReference type="NCBI Taxonomy" id="2763016"/>
    <lineage>
        <taxon>Bacteria</taxon>
        <taxon>Bacillati</taxon>
        <taxon>Bacillota</taxon>
        <taxon>Clostridia</taxon>
        <taxon>Eubacteriales</taxon>
        <taxon>Oscillospiraceae</taxon>
        <taxon>Anaerofilum</taxon>
    </lineage>
</organism>
<keyword evidence="4 5" id="KW-0472">Membrane</keyword>
<accession>A0A923I688</accession>
<reference evidence="7" key="1">
    <citation type="submission" date="2020-08" db="EMBL/GenBank/DDBJ databases">
        <title>Genome public.</title>
        <authorList>
            <person name="Liu C."/>
            <person name="Sun Q."/>
        </authorList>
    </citation>
    <scope>NUCLEOTIDE SEQUENCE</scope>
    <source>
        <strain evidence="7">BX8</strain>
    </source>
</reference>
<dbReference type="InterPro" id="IPR052902">
    <property type="entry name" value="ABC-2_transporter"/>
</dbReference>
<evidence type="ECO:0000256" key="4">
    <source>
        <dbReference type="ARBA" id="ARBA00023136"/>
    </source>
</evidence>
<name>A0A923I688_9FIRM</name>
<comment type="subcellular location">
    <subcellularLocation>
        <location evidence="1">Membrane</location>
        <topology evidence="1">Multi-pass membrane protein</topology>
    </subcellularLocation>
</comment>
<dbReference type="PRINTS" id="PR00164">
    <property type="entry name" value="ABC2TRNSPORT"/>
</dbReference>
<feature type="transmembrane region" description="Helical" evidence="5">
    <location>
        <begin position="94"/>
        <end position="122"/>
    </location>
</feature>
<feature type="transmembrane region" description="Helical" evidence="5">
    <location>
        <begin position="160"/>
        <end position="178"/>
    </location>
</feature>
<dbReference type="InterPro" id="IPR000412">
    <property type="entry name" value="ABC_2_transport"/>
</dbReference>
<feature type="transmembrane region" description="Helical" evidence="5">
    <location>
        <begin position="21"/>
        <end position="40"/>
    </location>
</feature>